<keyword evidence="12" id="KW-1185">Reference proteome</keyword>
<evidence type="ECO:0000313" key="12">
    <source>
        <dbReference type="Proteomes" id="UP001140949"/>
    </source>
</evidence>
<keyword evidence="4 6" id="KW-0863">Zinc-finger</keyword>
<sequence length="876" mass="96787">MSTSRGGGGGGGGGGGEEASNGREAPECPVCLDPYDPAATVPRVLPCGHTACERCIAQLPPHPAHPSAVRCPACNQLVRLPSPLPLGSRSLPRNIDLLRLCPTRNPNPDPKPQPPPGSDNTTPTSSSFLPLPWSDSLLQAWSRWILPQDFLRIDGEDADTANRQTLLFGNRLTSSGCDNKRVTLLPIGISCSTSKWFRFSYVARIMESVCHLDEKLRNQLWHLLETCCRQRRGIGTVYGFWMKPDEETSLFLVCESFDRGLSDILSGDRKWAESFDFGMIGMELCEVVMNLHSKAIVIGCLGLGSFFFDEYGHCLLDFNSVLLQSKRTLRKIRGDDTETANTQDFVSPKVFVSLHEGGASLNYYSDVWSLGCILAKILLGDAKLDVELFEGFYCLLPRRKSENFVQVVTVQYEAWKETVISRLEALMSGTKSESLLQILGLCLNYEPENRPRVRDIWCCIRSIFYNTPFDGVAALDVPLQQESDSIVNCLLLLDVYHNHKEASGVPEQDGNGCISKDISELTLAGNGGSSMDHSKKGQVDVDLVNGLRSGGLKFDTLQGHRDCITGLAVGGGYLFSSSFDKTVNVWSLQDFSHVQSLSGHEHRIMAMVVVDEIQPLCITGDNGRSIIVWRIGTSSGQELLKEWYEHDSWCYSGVHALAVSGGYLYSGSGDKSIKVWSLQDYSLACTMTGHKSTVSSLVVGNGILYSGSWDGNIRLWCLNDHSLLSVLGDDSSGSPPILSLSLDRHLLVSAHENGSIKMWKNDSFVRSMKIQDGAIFALQIDTKWLFTGGWNKLVDIQEFLENELQMDIRTVGSITCDSIITSILYWHEKLFVGLSSKEIRLLTQEDDPGEVGAESLSNFELQLEPLLCSMVYYYGK</sequence>
<gene>
    <name evidence="11" type="ORF">M6B38_211535</name>
</gene>
<dbReference type="Pfam" id="PF00069">
    <property type="entry name" value="Pkinase"/>
    <property type="match status" value="1"/>
</dbReference>
<dbReference type="SUPFAM" id="SSF57850">
    <property type="entry name" value="RING/U-box"/>
    <property type="match status" value="1"/>
</dbReference>
<accession>A0AAX6E2R6</accession>
<dbReference type="SUPFAM" id="SSF50978">
    <property type="entry name" value="WD40 repeat-like"/>
    <property type="match status" value="1"/>
</dbReference>
<proteinExistence type="predicted"/>
<dbReference type="PANTHER" id="PTHR44489:SF11">
    <property type="entry name" value="WD REPEAT DOMAIN 86"/>
    <property type="match status" value="1"/>
</dbReference>
<dbReference type="InterPro" id="IPR036322">
    <property type="entry name" value="WD40_repeat_dom_sf"/>
</dbReference>
<evidence type="ECO:0000256" key="2">
    <source>
        <dbReference type="ARBA" id="ARBA00022723"/>
    </source>
</evidence>
<evidence type="ECO:0000259" key="9">
    <source>
        <dbReference type="PROSITE" id="PS50011"/>
    </source>
</evidence>
<dbReference type="CDD" id="cd16587">
    <property type="entry name" value="RING-HC_TRIM32_C-VII"/>
    <property type="match status" value="1"/>
</dbReference>
<dbReference type="PANTHER" id="PTHR44489">
    <property type="match status" value="1"/>
</dbReference>
<dbReference type="PRINTS" id="PR00320">
    <property type="entry name" value="GPROTEINBRPT"/>
</dbReference>
<dbReference type="Proteomes" id="UP001140949">
    <property type="component" value="Unassembled WGS sequence"/>
</dbReference>
<dbReference type="Pfam" id="PF13445">
    <property type="entry name" value="zf-RING_UBOX"/>
    <property type="match status" value="1"/>
</dbReference>
<evidence type="ECO:0000313" key="11">
    <source>
        <dbReference type="EMBL" id="KAJ6798354.1"/>
    </source>
</evidence>
<dbReference type="PROSITE" id="PS50089">
    <property type="entry name" value="ZF_RING_2"/>
    <property type="match status" value="1"/>
</dbReference>
<dbReference type="SUPFAM" id="SSF56112">
    <property type="entry name" value="Protein kinase-like (PK-like)"/>
    <property type="match status" value="1"/>
</dbReference>
<dbReference type="PROSITE" id="PS50082">
    <property type="entry name" value="WD_REPEATS_2"/>
    <property type="match status" value="3"/>
</dbReference>
<keyword evidence="2" id="KW-0479">Metal-binding</keyword>
<protein>
    <submittedName>
        <fullName evidence="11">Uncharacterized protein</fullName>
    </submittedName>
</protein>
<feature type="compositionally biased region" description="Gly residues" evidence="8">
    <location>
        <begin position="1"/>
        <end position="17"/>
    </location>
</feature>
<dbReference type="GO" id="GO:0004672">
    <property type="term" value="F:protein kinase activity"/>
    <property type="evidence" value="ECO:0007669"/>
    <property type="project" value="InterPro"/>
</dbReference>
<dbReference type="InterPro" id="IPR001680">
    <property type="entry name" value="WD40_rpt"/>
</dbReference>
<feature type="repeat" description="WD" evidence="7">
    <location>
        <begin position="557"/>
        <end position="596"/>
    </location>
</feature>
<dbReference type="Gene3D" id="1.10.510.10">
    <property type="entry name" value="Transferase(Phosphotransferase) domain 1"/>
    <property type="match status" value="1"/>
</dbReference>
<dbReference type="InterPro" id="IPR011009">
    <property type="entry name" value="Kinase-like_dom_sf"/>
</dbReference>
<feature type="domain" description="RING-type" evidence="10">
    <location>
        <begin position="28"/>
        <end position="75"/>
    </location>
</feature>
<dbReference type="InterPro" id="IPR020472">
    <property type="entry name" value="WD40_PAC1"/>
</dbReference>
<feature type="region of interest" description="Disordered" evidence="8">
    <location>
        <begin position="99"/>
        <end position="126"/>
    </location>
</feature>
<organism evidence="11 12">
    <name type="scientific">Iris pallida</name>
    <name type="common">Sweet iris</name>
    <dbReference type="NCBI Taxonomy" id="29817"/>
    <lineage>
        <taxon>Eukaryota</taxon>
        <taxon>Viridiplantae</taxon>
        <taxon>Streptophyta</taxon>
        <taxon>Embryophyta</taxon>
        <taxon>Tracheophyta</taxon>
        <taxon>Spermatophyta</taxon>
        <taxon>Magnoliopsida</taxon>
        <taxon>Liliopsida</taxon>
        <taxon>Asparagales</taxon>
        <taxon>Iridaceae</taxon>
        <taxon>Iridoideae</taxon>
        <taxon>Irideae</taxon>
        <taxon>Iris</taxon>
    </lineage>
</organism>
<dbReference type="InterPro" id="IPR015943">
    <property type="entry name" value="WD40/YVTN_repeat-like_dom_sf"/>
</dbReference>
<dbReference type="PROSITE" id="PS50294">
    <property type="entry name" value="WD_REPEATS_REGION"/>
    <property type="match status" value="1"/>
</dbReference>
<dbReference type="AlphaFoldDB" id="A0AAX6E2R6"/>
<dbReference type="InterPro" id="IPR027370">
    <property type="entry name" value="Znf-RING_euk"/>
</dbReference>
<dbReference type="GO" id="GO:0008270">
    <property type="term" value="F:zinc ion binding"/>
    <property type="evidence" value="ECO:0007669"/>
    <property type="project" value="UniProtKB-KW"/>
</dbReference>
<dbReference type="Gene3D" id="3.30.40.10">
    <property type="entry name" value="Zinc/RING finger domain, C3HC4 (zinc finger)"/>
    <property type="match status" value="1"/>
</dbReference>
<evidence type="ECO:0000259" key="10">
    <source>
        <dbReference type="PROSITE" id="PS50089"/>
    </source>
</evidence>
<evidence type="ECO:0000256" key="6">
    <source>
        <dbReference type="PROSITE-ProRule" id="PRU00175"/>
    </source>
</evidence>
<feature type="domain" description="Protein kinase" evidence="9">
    <location>
        <begin position="179"/>
        <end position="465"/>
    </location>
</feature>
<evidence type="ECO:0000256" key="3">
    <source>
        <dbReference type="ARBA" id="ARBA00022737"/>
    </source>
</evidence>
<dbReference type="SMART" id="SM00184">
    <property type="entry name" value="RING"/>
    <property type="match status" value="1"/>
</dbReference>
<dbReference type="SMART" id="SM00320">
    <property type="entry name" value="WD40"/>
    <property type="match status" value="5"/>
</dbReference>
<dbReference type="Pfam" id="PF00400">
    <property type="entry name" value="WD40"/>
    <property type="match status" value="3"/>
</dbReference>
<dbReference type="InterPro" id="IPR000719">
    <property type="entry name" value="Prot_kinase_dom"/>
</dbReference>
<comment type="caution">
    <text evidence="11">The sequence shown here is derived from an EMBL/GenBank/DDBJ whole genome shotgun (WGS) entry which is preliminary data.</text>
</comment>
<evidence type="ECO:0000256" key="8">
    <source>
        <dbReference type="SAM" id="MobiDB-lite"/>
    </source>
</evidence>
<dbReference type="SMART" id="SM00220">
    <property type="entry name" value="S_TKc"/>
    <property type="match status" value="1"/>
</dbReference>
<dbReference type="Gene3D" id="2.130.10.10">
    <property type="entry name" value="YVTN repeat-like/Quinoprotein amine dehydrogenase"/>
    <property type="match status" value="2"/>
</dbReference>
<dbReference type="InterPro" id="IPR013083">
    <property type="entry name" value="Znf_RING/FYVE/PHD"/>
</dbReference>
<keyword evidence="3" id="KW-0677">Repeat</keyword>
<feature type="repeat" description="WD" evidence="7">
    <location>
        <begin position="660"/>
        <end position="686"/>
    </location>
</feature>
<evidence type="ECO:0000256" key="5">
    <source>
        <dbReference type="ARBA" id="ARBA00022833"/>
    </source>
</evidence>
<keyword evidence="5" id="KW-0862">Zinc</keyword>
<name>A0AAX6E2R6_IRIPA</name>
<feature type="repeat" description="WD" evidence="7">
    <location>
        <begin position="687"/>
        <end position="726"/>
    </location>
</feature>
<reference evidence="11" key="1">
    <citation type="journal article" date="2023" name="GigaByte">
        <title>Genome assembly of the bearded iris, Iris pallida Lam.</title>
        <authorList>
            <person name="Bruccoleri R.E."/>
            <person name="Oakeley E.J."/>
            <person name="Faust A.M.E."/>
            <person name="Altorfer M."/>
            <person name="Dessus-Babus S."/>
            <person name="Burckhardt D."/>
            <person name="Oertli M."/>
            <person name="Naumann U."/>
            <person name="Petersen F."/>
            <person name="Wong J."/>
        </authorList>
    </citation>
    <scope>NUCLEOTIDE SEQUENCE</scope>
    <source>
        <strain evidence="11">GSM-AAB239-AS_SAM_17_03QT</strain>
    </source>
</reference>
<dbReference type="GO" id="GO:0005524">
    <property type="term" value="F:ATP binding"/>
    <property type="evidence" value="ECO:0007669"/>
    <property type="project" value="InterPro"/>
</dbReference>
<feature type="compositionally biased region" description="Pro residues" evidence="8">
    <location>
        <begin position="105"/>
        <end position="117"/>
    </location>
</feature>
<dbReference type="InterPro" id="IPR001841">
    <property type="entry name" value="Znf_RING"/>
</dbReference>
<keyword evidence="1 7" id="KW-0853">WD repeat</keyword>
<feature type="region of interest" description="Disordered" evidence="8">
    <location>
        <begin position="1"/>
        <end position="25"/>
    </location>
</feature>
<reference evidence="11" key="2">
    <citation type="submission" date="2023-04" db="EMBL/GenBank/DDBJ databases">
        <authorList>
            <person name="Bruccoleri R.E."/>
            <person name="Oakeley E.J."/>
            <person name="Faust A.-M."/>
            <person name="Dessus-Babus S."/>
            <person name="Altorfer M."/>
            <person name="Burckhardt D."/>
            <person name="Oertli M."/>
            <person name="Naumann U."/>
            <person name="Petersen F."/>
            <person name="Wong J."/>
        </authorList>
    </citation>
    <scope>NUCLEOTIDE SEQUENCE</scope>
    <source>
        <strain evidence="11">GSM-AAB239-AS_SAM_17_03QT</strain>
        <tissue evidence="11">Leaf</tissue>
    </source>
</reference>
<evidence type="ECO:0000256" key="1">
    <source>
        <dbReference type="ARBA" id="ARBA00022574"/>
    </source>
</evidence>
<evidence type="ECO:0000256" key="4">
    <source>
        <dbReference type="ARBA" id="ARBA00022771"/>
    </source>
</evidence>
<evidence type="ECO:0000256" key="7">
    <source>
        <dbReference type="PROSITE-ProRule" id="PRU00221"/>
    </source>
</evidence>
<dbReference type="EMBL" id="JANAVB010040220">
    <property type="protein sequence ID" value="KAJ6798354.1"/>
    <property type="molecule type" value="Genomic_DNA"/>
</dbReference>
<dbReference type="PROSITE" id="PS50011">
    <property type="entry name" value="PROTEIN_KINASE_DOM"/>
    <property type="match status" value="1"/>
</dbReference>
<dbReference type="InterPro" id="IPR044715">
    <property type="entry name" value="WDR86-like"/>
</dbReference>